<gene>
    <name evidence="1" type="ORF">N8T08_008493</name>
</gene>
<reference evidence="1 2" key="1">
    <citation type="journal article" date="2023" name="ACS Omega">
        <title>Identification of the Neoaspergillic Acid Biosynthesis Gene Cluster by Establishing an In Vitro CRISPR-Ribonucleoprotein Genetic System in Aspergillus melleus.</title>
        <authorList>
            <person name="Yuan B."/>
            <person name="Grau M.F."/>
            <person name="Murata R.M."/>
            <person name="Torok T."/>
            <person name="Venkateswaran K."/>
            <person name="Stajich J.E."/>
            <person name="Wang C.C.C."/>
        </authorList>
    </citation>
    <scope>NUCLEOTIDE SEQUENCE [LARGE SCALE GENOMIC DNA]</scope>
    <source>
        <strain evidence="1 2">IMV 1140</strain>
    </source>
</reference>
<name>A0ACC3AVF0_9EURO</name>
<organism evidence="1 2">
    <name type="scientific">Aspergillus melleus</name>
    <dbReference type="NCBI Taxonomy" id="138277"/>
    <lineage>
        <taxon>Eukaryota</taxon>
        <taxon>Fungi</taxon>
        <taxon>Dikarya</taxon>
        <taxon>Ascomycota</taxon>
        <taxon>Pezizomycotina</taxon>
        <taxon>Eurotiomycetes</taxon>
        <taxon>Eurotiomycetidae</taxon>
        <taxon>Eurotiales</taxon>
        <taxon>Aspergillaceae</taxon>
        <taxon>Aspergillus</taxon>
        <taxon>Aspergillus subgen. Circumdati</taxon>
    </lineage>
</organism>
<dbReference type="EMBL" id="JAOPJF010000059">
    <property type="protein sequence ID" value="KAK1141828.1"/>
    <property type="molecule type" value="Genomic_DNA"/>
</dbReference>
<sequence>MYQYGPSGSGSGGRRSGSGSGGGSGRSSSAGGPKHPADSRGYETAYAYFAIDSRGWNGQETLSRGELYDRIHTAAVYGNYSLYYPNDPNLPQGRYDGQLIQTGCIRGLPLDNREQQRFIQNELTRKTRQLMLRYTGRDQWR</sequence>
<keyword evidence="2" id="KW-1185">Reference proteome</keyword>
<accession>A0ACC3AVF0</accession>
<proteinExistence type="predicted"/>
<evidence type="ECO:0000313" key="2">
    <source>
        <dbReference type="Proteomes" id="UP001177260"/>
    </source>
</evidence>
<dbReference type="Proteomes" id="UP001177260">
    <property type="component" value="Unassembled WGS sequence"/>
</dbReference>
<evidence type="ECO:0000313" key="1">
    <source>
        <dbReference type="EMBL" id="KAK1141828.1"/>
    </source>
</evidence>
<comment type="caution">
    <text evidence="1">The sequence shown here is derived from an EMBL/GenBank/DDBJ whole genome shotgun (WGS) entry which is preliminary data.</text>
</comment>
<protein>
    <submittedName>
        <fullName evidence="1">Uncharacterized protein</fullName>
    </submittedName>
</protein>